<dbReference type="SUPFAM" id="SSF52833">
    <property type="entry name" value="Thioredoxin-like"/>
    <property type="match status" value="1"/>
</dbReference>
<dbReference type="RefSeq" id="WP_086275424.1">
    <property type="nucleotide sequence ID" value="NZ_NGKU01000001.1"/>
</dbReference>
<dbReference type="AlphaFoldDB" id="A0A242A8N5"/>
<evidence type="ECO:0000313" key="2">
    <source>
        <dbReference type="EMBL" id="OTN77395.1"/>
    </source>
</evidence>
<sequence length="124" mass="14156">MELNNDGKIKAIGKEHPLALVYFSQPNCSICVADKPRARQLAEKYNVPFLTIDTVEEPATAAYFSVMTVPVVLVIANGKEVHREARIIDFRRLEKQLERYRTALTVESKRMSYASLFDQLDPKQ</sequence>
<keyword evidence="3" id="KW-1185">Reference proteome</keyword>
<evidence type="ECO:0000313" key="3">
    <source>
        <dbReference type="Proteomes" id="UP000195043"/>
    </source>
</evidence>
<dbReference type="CDD" id="cd02947">
    <property type="entry name" value="TRX_family"/>
    <property type="match status" value="1"/>
</dbReference>
<name>A0A242A8N5_9ENTE</name>
<dbReference type="OrthoDB" id="411356at2"/>
<dbReference type="Proteomes" id="UP000195043">
    <property type="component" value="Unassembled WGS sequence"/>
</dbReference>
<accession>A0A242A8N5</accession>
<dbReference type="Pfam" id="PF00085">
    <property type="entry name" value="Thioredoxin"/>
    <property type="match status" value="1"/>
</dbReference>
<evidence type="ECO:0000259" key="1">
    <source>
        <dbReference type="Pfam" id="PF00085"/>
    </source>
</evidence>
<reference evidence="2 3" key="1">
    <citation type="submission" date="2017-05" db="EMBL/GenBank/DDBJ databases">
        <title>The Genome Sequence of Enterococcus sp. 8G7_MSG3316.</title>
        <authorList>
            <consortium name="The Broad Institute Genomics Platform"/>
            <consortium name="The Broad Institute Genomic Center for Infectious Diseases"/>
            <person name="Earl A."/>
            <person name="Manson A."/>
            <person name="Schwartman J."/>
            <person name="Gilmore M."/>
            <person name="Abouelleil A."/>
            <person name="Cao P."/>
            <person name="Chapman S."/>
            <person name="Cusick C."/>
            <person name="Shea T."/>
            <person name="Young S."/>
            <person name="Neafsey D."/>
            <person name="Nusbaum C."/>
            <person name="Birren B."/>
        </authorList>
    </citation>
    <scope>NUCLEOTIDE SEQUENCE [LARGE SCALE GENOMIC DNA]</scope>
    <source>
        <strain evidence="2 3">8G7_MSG3316</strain>
    </source>
</reference>
<gene>
    <name evidence="2" type="ORF">A5886_002495</name>
</gene>
<dbReference type="STRING" id="1834191.A5886_002495"/>
<feature type="domain" description="Thioredoxin" evidence="1">
    <location>
        <begin position="11"/>
        <end position="84"/>
    </location>
</feature>
<dbReference type="EMBL" id="NGKU01000001">
    <property type="protein sequence ID" value="OTN77395.1"/>
    <property type="molecule type" value="Genomic_DNA"/>
</dbReference>
<dbReference type="InterPro" id="IPR013766">
    <property type="entry name" value="Thioredoxin_domain"/>
</dbReference>
<organism evidence="2 3">
    <name type="scientific">Candidatus Enterococcus testudinis</name>
    <dbReference type="NCBI Taxonomy" id="1834191"/>
    <lineage>
        <taxon>Bacteria</taxon>
        <taxon>Bacillati</taxon>
        <taxon>Bacillota</taxon>
        <taxon>Bacilli</taxon>
        <taxon>Lactobacillales</taxon>
        <taxon>Enterococcaceae</taxon>
        <taxon>Enterococcus</taxon>
    </lineage>
</organism>
<protein>
    <recommendedName>
        <fullName evidence="1">Thioredoxin domain-containing protein</fullName>
    </recommendedName>
</protein>
<proteinExistence type="predicted"/>
<dbReference type="Gene3D" id="3.40.30.10">
    <property type="entry name" value="Glutaredoxin"/>
    <property type="match status" value="1"/>
</dbReference>
<dbReference type="InterPro" id="IPR036249">
    <property type="entry name" value="Thioredoxin-like_sf"/>
</dbReference>
<comment type="caution">
    <text evidence="2">The sequence shown here is derived from an EMBL/GenBank/DDBJ whole genome shotgun (WGS) entry which is preliminary data.</text>
</comment>